<dbReference type="OMA" id="HSEWTAP"/>
<dbReference type="SUPFAM" id="SSF56672">
    <property type="entry name" value="DNA/RNA polymerases"/>
    <property type="match status" value="1"/>
</dbReference>
<dbReference type="Gene3D" id="3.10.10.10">
    <property type="entry name" value="HIV Type 1 Reverse Transcriptase, subunit A, domain 1"/>
    <property type="match status" value="1"/>
</dbReference>
<dbReference type="AlphaFoldDB" id="A0A0N4W3T7"/>
<keyword evidence="2" id="KW-1185">Reference proteome</keyword>
<protein>
    <submittedName>
        <fullName evidence="3">Reverse transcriptase domain-containing protein</fullName>
    </submittedName>
</protein>
<dbReference type="WBParaSite" id="HPLM_0000450401-mRNA-1">
    <property type="protein sequence ID" value="HPLM_0000450401-mRNA-1"/>
    <property type="gene ID" value="HPLM_0000450401"/>
</dbReference>
<dbReference type="PANTHER" id="PTHR37984:SF5">
    <property type="entry name" value="PROTEIN NYNRIN-LIKE"/>
    <property type="match status" value="1"/>
</dbReference>
<gene>
    <name evidence="1" type="ORF">HPLM_LOCUS4496</name>
</gene>
<reference evidence="3" key="1">
    <citation type="submission" date="2017-02" db="UniProtKB">
        <authorList>
            <consortium name="WormBaseParasite"/>
        </authorList>
    </citation>
    <scope>IDENTIFICATION</scope>
</reference>
<dbReference type="InterPro" id="IPR050951">
    <property type="entry name" value="Retrovirus_Pol_polyprotein"/>
</dbReference>
<proteinExistence type="predicted"/>
<dbReference type="EMBL" id="UZAF01016218">
    <property type="protein sequence ID" value="VDO23366.1"/>
    <property type="molecule type" value="Genomic_DNA"/>
</dbReference>
<dbReference type="STRING" id="6290.A0A0N4W3T7"/>
<evidence type="ECO:0000313" key="2">
    <source>
        <dbReference type="Proteomes" id="UP000268014"/>
    </source>
</evidence>
<name>A0A0N4W3T7_HAEPC</name>
<organism evidence="3">
    <name type="scientific">Haemonchus placei</name>
    <name type="common">Barber's pole worm</name>
    <dbReference type="NCBI Taxonomy" id="6290"/>
    <lineage>
        <taxon>Eukaryota</taxon>
        <taxon>Metazoa</taxon>
        <taxon>Ecdysozoa</taxon>
        <taxon>Nematoda</taxon>
        <taxon>Chromadorea</taxon>
        <taxon>Rhabditida</taxon>
        <taxon>Rhabditina</taxon>
        <taxon>Rhabditomorpha</taxon>
        <taxon>Strongyloidea</taxon>
        <taxon>Trichostrongylidae</taxon>
        <taxon>Haemonchus</taxon>
    </lineage>
</organism>
<sequence>MMVAEIETKSSYVEKELKEKHPDVFSEGLGLCTKEKADLVLPPNIRPVFRCSRSVAYAALGSVENELNRLHEMGIITPVSHSEWTAPIVCVKKVQGG</sequence>
<evidence type="ECO:0000313" key="3">
    <source>
        <dbReference type="WBParaSite" id="HPLM_0000450401-mRNA-1"/>
    </source>
</evidence>
<accession>A0A0N4W3T7</accession>
<dbReference type="Proteomes" id="UP000268014">
    <property type="component" value="Unassembled WGS sequence"/>
</dbReference>
<evidence type="ECO:0000313" key="1">
    <source>
        <dbReference type="EMBL" id="VDO23366.1"/>
    </source>
</evidence>
<dbReference type="PANTHER" id="PTHR37984">
    <property type="entry name" value="PROTEIN CBG26694"/>
    <property type="match status" value="1"/>
</dbReference>
<dbReference type="InterPro" id="IPR043502">
    <property type="entry name" value="DNA/RNA_pol_sf"/>
</dbReference>
<dbReference type="OrthoDB" id="5862582at2759"/>
<reference evidence="1 2" key="2">
    <citation type="submission" date="2018-11" db="EMBL/GenBank/DDBJ databases">
        <authorList>
            <consortium name="Pathogen Informatics"/>
        </authorList>
    </citation>
    <scope>NUCLEOTIDE SEQUENCE [LARGE SCALE GENOMIC DNA]</scope>
    <source>
        <strain evidence="1 2">MHpl1</strain>
    </source>
</reference>